<feature type="region of interest" description="Disordered" evidence="1">
    <location>
        <begin position="84"/>
        <end position="238"/>
    </location>
</feature>
<evidence type="ECO:0000256" key="1">
    <source>
        <dbReference type="SAM" id="MobiDB-lite"/>
    </source>
</evidence>
<dbReference type="SUPFAM" id="SSF50156">
    <property type="entry name" value="PDZ domain-like"/>
    <property type="match status" value="1"/>
</dbReference>
<protein>
    <recommendedName>
        <fullName evidence="5">PDZ domain-containing protein</fullName>
    </recommendedName>
</protein>
<organism evidence="4">
    <name type="scientific">Aureoumbra lagunensis</name>
    <dbReference type="NCBI Taxonomy" id="44058"/>
    <lineage>
        <taxon>Eukaryota</taxon>
        <taxon>Sar</taxon>
        <taxon>Stramenopiles</taxon>
        <taxon>Ochrophyta</taxon>
        <taxon>Pelagophyceae</taxon>
        <taxon>Pelagomonadales</taxon>
        <taxon>Aureoumbra</taxon>
    </lineage>
</organism>
<dbReference type="CDD" id="cd07185">
    <property type="entry name" value="OmpA_C-like"/>
    <property type="match status" value="1"/>
</dbReference>
<feature type="region of interest" description="Disordered" evidence="1">
    <location>
        <begin position="308"/>
        <end position="353"/>
    </location>
</feature>
<dbReference type="PROSITE" id="PS50106">
    <property type="entry name" value="PDZ"/>
    <property type="match status" value="1"/>
</dbReference>
<evidence type="ECO:0000259" key="2">
    <source>
        <dbReference type="PROSITE" id="PS50106"/>
    </source>
</evidence>
<dbReference type="InterPro" id="IPR006665">
    <property type="entry name" value="OmpA-like"/>
</dbReference>
<evidence type="ECO:0000313" key="4">
    <source>
        <dbReference type="EMBL" id="CAE0363963.1"/>
    </source>
</evidence>
<dbReference type="PROSITE" id="PS51257">
    <property type="entry name" value="PROKAR_LIPOPROTEIN"/>
    <property type="match status" value="1"/>
</dbReference>
<evidence type="ECO:0000259" key="3">
    <source>
        <dbReference type="PROSITE" id="PS51123"/>
    </source>
</evidence>
<evidence type="ECO:0008006" key="5">
    <source>
        <dbReference type="Google" id="ProtNLM"/>
    </source>
</evidence>
<feature type="domain" description="OmpA-like" evidence="3">
    <location>
        <begin position="757"/>
        <end position="890"/>
    </location>
</feature>
<dbReference type="PANTHER" id="PTHR30329">
    <property type="entry name" value="STATOR ELEMENT OF FLAGELLAR MOTOR COMPLEX"/>
    <property type="match status" value="1"/>
</dbReference>
<reference evidence="4" key="1">
    <citation type="submission" date="2021-01" db="EMBL/GenBank/DDBJ databases">
        <authorList>
            <person name="Corre E."/>
            <person name="Pelletier E."/>
            <person name="Niang G."/>
            <person name="Scheremetjew M."/>
            <person name="Finn R."/>
            <person name="Kale V."/>
            <person name="Holt S."/>
            <person name="Cochrane G."/>
            <person name="Meng A."/>
            <person name="Brown T."/>
            <person name="Cohen L."/>
        </authorList>
    </citation>
    <scope>NUCLEOTIDE SEQUENCE</scope>
    <source>
        <strain evidence="4">CCMP1510</strain>
    </source>
</reference>
<feature type="compositionally biased region" description="Basic and acidic residues" evidence="1">
    <location>
        <begin position="145"/>
        <end position="155"/>
    </location>
</feature>
<dbReference type="Gene3D" id="2.30.42.10">
    <property type="match status" value="1"/>
</dbReference>
<dbReference type="PROSITE" id="PS51123">
    <property type="entry name" value="OMPA_2"/>
    <property type="match status" value="1"/>
</dbReference>
<dbReference type="SUPFAM" id="SSF103088">
    <property type="entry name" value="OmpA-like"/>
    <property type="match status" value="1"/>
</dbReference>
<sequence length="890" mass="97480">MRYIRYSVEFTAASLGLVLGCREGDAAAIVVSLKTGGAAAQNGVSEGDVVTRIAGRRVGDYDHVLALMAKSERPVLIDFEREEIDESSHENSNTRKESQGSKGPVQARTRPPPPPPPPSERPRRASRDGQGGLPSTQQVPPPIETTDRKSSDRLETQTQLEIWGRQSKSEAVLTPPRRCEEEEVKTTQVVEKKKKSPRITTIQPKAKIQSPGGEKNKTTKESQVVISSKSGWQTTSESAKARGNIAARWEQLRQQHMTQQDSRLKDLKNARTADVTKRLEGLDSEHVKRKVCFFDALFAAALHTAVADSRAMAEKNRDAAKNERERRRHELREQAEKDRRSNRAPRPGIENVAGHPDELKLAVGNAPRGMKLVYTLVDVSQLEAEEEIKSGPAKFKRHQRSSSLAAVGGGAGYVMNQEGSEVVNGERASLAFQPRVEANDSLEALAKGTHTWHAYDGPIKLEEPGTYAVLTKAVPVSADAAAKFEAAARLLEDKNQAPAGYAKLASVLVDAVRYGLIDKSNAFALLQKCADYDSRDSAEAYVQAELRKWTECIARAEEDADPATIEERRKAKKLRRAQRAKILADLAADALHFDMGESDNYFGDDDNISGRLNRRNNFGAIASSGTNVYGMTAASGGTQDNTPNRVVPTQAAELARMLEFEAFADACAADEVDLDLSSNAKAQLAESEISSAVYELSKSPPIMWHEECEGELAYVGDDTQSQRVCAKCGRSGKLYARGDFAICRVCALEGAGVLVDPGARRMWFSQMIEFFPSREIPLPKSHPLLAQILRVLQTNPGIAVRFEGHVNSTCGLDCDGTKQCTSRMCKKIPGGAMGLSQARADAVKNFILACGIEPDRVYAQGFAGTRRLTDRLDEENGRINRRVECHTLLC</sequence>
<dbReference type="Gene3D" id="3.30.1330.60">
    <property type="entry name" value="OmpA-like domain"/>
    <property type="match status" value="1"/>
</dbReference>
<dbReference type="AlphaFoldDB" id="A0A7S3NKP2"/>
<gene>
    <name evidence="4" type="ORF">ALAG00032_LOCUS4704</name>
</gene>
<feature type="domain" description="PDZ" evidence="2">
    <location>
        <begin position="3"/>
        <end position="83"/>
    </location>
</feature>
<feature type="compositionally biased region" description="Basic and acidic residues" evidence="1">
    <location>
        <begin position="86"/>
        <end position="99"/>
    </location>
</feature>
<feature type="compositionally biased region" description="Basic and acidic residues" evidence="1">
    <location>
        <begin position="311"/>
        <end position="341"/>
    </location>
</feature>
<dbReference type="EMBL" id="HBIJ01006676">
    <property type="protein sequence ID" value="CAE0363963.1"/>
    <property type="molecule type" value="Transcribed_RNA"/>
</dbReference>
<dbReference type="InterPro" id="IPR050330">
    <property type="entry name" value="Bact_OuterMem_StrucFunc"/>
</dbReference>
<dbReference type="InterPro" id="IPR036737">
    <property type="entry name" value="OmpA-like_sf"/>
</dbReference>
<dbReference type="InterPro" id="IPR001478">
    <property type="entry name" value="PDZ"/>
</dbReference>
<proteinExistence type="predicted"/>
<name>A0A7S3NKP2_9STRA</name>
<feature type="compositionally biased region" description="Pro residues" evidence="1">
    <location>
        <begin position="110"/>
        <end position="119"/>
    </location>
</feature>
<dbReference type="PANTHER" id="PTHR30329:SF21">
    <property type="entry name" value="LIPOPROTEIN YIAD-RELATED"/>
    <property type="match status" value="1"/>
</dbReference>
<accession>A0A7S3NKP2</accession>
<dbReference type="InterPro" id="IPR036034">
    <property type="entry name" value="PDZ_sf"/>
</dbReference>
<feature type="compositionally biased region" description="Polar residues" evidence="1">
    <location>
        <begin position="221"/>
        <end position="238"/>
    </location>
</feature>